<comment type="caution">
    <text evidence="4">The sequence shown here is derived from an EMBL/GenBank/DDBJ whole genome shotgun (WGS) entry which is preliminary data.</text>
</comment>
<evidence type="ECO:0000313" key="5">
    <source>
        <dbReference type="Proteomes" id="UP000291917"/>
    </source>
</evidence>
<protein>
    <submittedName>
        <fullName evidence="4">EpsG family protein</fullName>
    </submittedName>
</protein>
<feature type="transmembrane region" description="Helical" evidence="1">
    <location>
        <begin position="229"/>
        <end position="247"/>
    </location>
</feature>
<keyword evidence="1" id="KW-0812">Transmembrane</keyword>
<gene>
    <name evidence="4" type="ORF">EAJ03_11695</name>
    <name evidence="2" type="ORF">F2Z23_12295</name>
    <name evidence="3" type="ORF">HF841_09655</name>
</gene>
<dbReference type="EMBL" id="JABAGL010000011">
    <property type="protein sequence ID" value="NME86284.1"/>
    <property type="molecule type" value="Genomic_DNA"/>
</dbReference>
<dbReference type="EMBL" id="RCXL01000017">
    <property type="protein sequence ID" value="RYT72547.1"/>
    <property type="molecule type" value="Genomic_DNA"/>
</dbReference>
<dbReference type="Pfam" id="PF14897">
    <property type="entry name" value="EpsG"/>
    <property type="match status" value="1"/>
</dbReference>
<feature type="transmembrane region" description="Helical" evidence="1">
    <location>
        <begin position="153"/>
        <end position="173"/>
    </location>
</feature>
<dbReference type="RefSeq" id="WP_130089021.1">
    <property type="nucleotide sequence ID" value="NZ_JABAGL010000011.1"/>
</dbReference>
<reference evidence="4 5" key="2">
    <citation type="journal article" date="2019" name="Science, e1252229">
        <title>Invertible promoters mediate bacterial phase variation, antibiotic resistance, and host adaptation in the gut.</title>
        <authorList>
            <person name="Jiang X."/>
            <person name="Hall A.B."/>
            <person name="Arthur T.D."/>
            <person name="Plichta D.R."/>
            <person name="Covington C.T."/>
            <person name="Poyet M."/>
            <person name="Crothers J."/>
            <person name="Moses P.L."/>
            <person name="Tolonen A.C."/>
            <person name="Vlamakis H."/>
            <person name="Alm E.J."/>
            <person name="Xavier R.J."/>
        </authorList>
    </citation>
    <scope>NUCLEOTIDE SEQUENCE [LARGE SCALE GENOMIC DNA]</scope>
    <source>
        <strain evidence="5">bj_0095</strain>
        <strain evidence="4">Bj_0095</strain>
    </source>
</reference>
<accession>A0A4Q5GUZ3</accession>
<dbReference type="InterPro" id="IPR049458">
    <property type="entry name" value="EpsG-like"/>
</dbReference>
<evidence type="ECO:0000313" key="2">
    <source>
        <dbReference type="EMBL" id="KAA5273180.1"/>
    </source>
</evidence>
<keyword evidence="1" id="KW-0472">Membrane</keyword>
<dbReference type="Proteomes" id="UP000291917">
    <property type="component" value="Unassembled WGS sequence"/>
</dbReference>
<evidence type="ECO:0000313" key="3">
    <source>
        <dbReference type="EMBL" id="NME86284.1"/>
    </source>
</evidence>
<reference evidence="2 6" key="1">
    <citation type="journal article" date="2019" name="Nat. Med.">
        <title>A library of human gut bacterial isolates paired with longitudinal multiomics data enables mechanistic microbiome research.</title>
        <authorList>
            <person name="Poyet M."/>
            <person name="Groussin M."/>
            <person name="Gibbons S.M."/>
            <person name="Avila-Pacheco J."/>
            <person name="Jiang X."/>
            <person name="Kearney S.M."/>
            <person name="Perrotta A.R."/>
            <person name="Berdy B."/>
            <person name="Zhao S."/>
            <person name="Lieberman T.D."/>
            <person name="Swanson P.K."/>
            <person name="Smith M."/>
            <person name="Roesemann S."/>
            <person name="Alexander J.E."/>
            <person name="Rich S.A."/>
            <person name="Livny J."/>
            <person name="Vlamakis H."/>
            <person name="Clish C."/>
            <person name="Bullock K."/>
            <person name="Deik A."/>
            <person name="Scott J."/>
            <person name="Pierce K.A."/>
            <person name="Xavier R.J."/>
            <person name="Alm E.J."/>
        </authorList>
    </citation>
    <scope>NUCLEOTIDE SEQUENCE [LARGE SCALE GENOMIC DNA]</scope>
    <source>
        <strain evidence="2 6">BIOML-A1</strain>
    </source>
</reference>
<proteinExistence type="predicted"/>
<organism evidence="4 5">
    <name type="scientific">Bacteroides eggerthii</name>
    <dbReference type="NCBI Taxonomy" id="28111"/>
    <lineage>
        <taxon>Bacteria</taxon>
        <taxon>Pseudomonadati</taxon>
        <taxon>Bacteroidota</taxon>
        <taxon>Bacteroidia</taxon>
        <taxon>Bacteroidales</taxon>
        <taxon>Bacteroidaceae</taxon>
        <taxon>Bacteroides</taxon>
    </lineage>
</organism>
<evidence type="ECO:0000313" key="4">
    <source>
        <dbReference type="EMBL" id="RYT72547.1"/>
    </source>
</evidence>
<name>A0A4Q5GUZ3_9BACE</name>
<evidence type="ECO:0000313" key="6">
    <source>
        <dbReference type="Proteomes" id="UP000335496"/>
    </source>
</evidence>
<feature type="transmembrane region" description="Helical" evidence="1">
    <location>
        <begin position="253"/>
        <end position="271"/>
    </location>
</feature>
<dbReference type="EMBL" id="VVZX01000016">
    <property type="protein sequence ID" value="KAA5273180.1"/>
    <property type="molecule type" value="Genomic_DNA"/>
</dbReference>
<keyword evidence="6" id="KW-1185">Reference proteome</keyword>
<sequence>MSIDQNVSYSKAKKIGEYYLIFLLIFIAGVVSAGRLLGIGADYGGYIELFTYTGLERDSVEPAYRFLRWLNDFLFDSHVAPIYFISVITALSLKIHAFKSLSSHWNIVLFLYFLSFFFVHEYTQIRAAVAIGIFLCSIKDIDENRPTRFFVKMLIATLFHYSAMIMLFCWIYTRMARSIKFCVVVTLSGVVFSIFFTEFASTLTKYIYMLQDLIGLNKSGGESDFMSPWNLKYATLLSLFLLASTLIKKEDSLNFTLYKIFSFSLCCYYYLLPLQLPVISVRFAEFYSVVYIILMVNMAYNKDYCTVRKGYLLLFMSLGVTVLYGYAAMKTITII</sequence>
<feature type="transmembrane region" description="Helical" evidence="1">
    <location>
        <begin position="18"/>
        <end position="41"/>
    </location>
</feature>
<feature type="transmembrane region" description="Helical" evidence="1">
    <location>
        <begin position="103"/>
        <end position="119"/>
    </location>
</feature>
<dbReference type="Proteomes" id="UP000335496">
    <property type="component" value="Unassembled WGS sequence"/>
</dbReference>
<feature type="transmembrane region" description="Helical" evidence="1">
    <location>
        <begin position="283"/>
        <end position="300"/>
    </location>
</feature>
<keyword evidence="1" id="KW-1133">Transmembrane helix</keyword>
<feature type="transmembrane region" description="Helical" evidence="1">
    <location>
        <begin position="73"/>
        <end position="91"/>
    </location>
</feature>
<reference evidence="3 7" key="3">
    <citation type="submission" date="2020-04" db="EMBL/GenBank/DDBJ databases">
        <authorList>
            <person name="Hitch T.C.A."/>
            <person name="Wylensek D."/>
            <person name="Clavel T."/>
        </authorList>
    </citation>
    <scope>NUCLEOTIDE SEQUENCE [LARGE SCALE GENOMIC DNA]</scope>
    <source>
        <strain evidence="3 7">WCA3-601-WT-5E</strain>
    </source>
</reference>
<dbReference type="Proteomes" id="UP000520291">
    <property type="component" value="Unassembled WGS sequence"/>
</dbReference>
<dbReference type="AlphaFoldDB" id="A0A4Q5GUZ3"/>
<evidence type="ECO:0000256" key="1">
    <source>
        <dbReference type="SAM" id="Phobius"/>
    </source>
</evidence>
<feature type="transmembrane region" description="Helical" evidence="1">
    <location>
        <begin position="312"/>
        <end position="329"/>
    </location>
</feature>
<feature type="transmembrane region" description="Helical" evidence="1">
    <location>
        <begin position="185"/>
        <end position="208"/>
    </location>
</feature>
<evidence type="ECO:0000313" key="7">
    <source>
        <dbReference type="Proteomes" id="UP000520291"/>
    </source>
</evidence>